<dbReference type="InterPro" id="IPR023214">
    <property type="entry name" value="HAD_sf"/>
</dbReference>
<keyword evidence="3 5" id="KW-0378">Hydrolase</keyword>
<reference evidence="5 6" key="1">
    <citation type="submission" date="2019-11" db="EMBL/GenBank/DDBJ databases">
        <authorList>
            <person name="Li X.-J."/>
            <person name="Feng X.-M."/>
        </authorList>
    </citation>
    <scope>NUCLEOTIDE SEQUENCE [LARGE SCALE GENOMIC DNA]</scope>
    <source>
        <strain evidence="5 6">XMNu-373</strain>
    </source>
</reference>
<dbReference type="RefSeq" id="WP_162451397.1">
    <property type="nucleotide sequence ID" value="NZ_WLZY01000005.1"/>
</dbReference>
<sequence>MTEIATTPKALLLDFGGVVVETARRPSWQSELAAEVHRMLAATGRADLTAEDIELDIRAGRAAHGGWKDAMSRPYTPREATHREFWSDYVAADWPESDRVLVEVHAQHLCRRMVELQAERKPRHGIHELLAFARDRGILVGIVSNALVGEVHREVVRELGLDDFIQVQVYSDEVGIRKPNPRIIGLASSALSVVPGDSWYVGDNYDRDVVCGRRAGAGATVLMIAEDTYDPPYRVRDTPDLTVEDPAALLAVLRRTGS</sequence>
<dbReference type="Pfam" id="PF00702">
    <property type="entry name" value="Hydrolase"/>
    <property type="match status" value="1"/>
</dbReference>
<evidence type="ECO:0000256" key="1">
    <source>
        <dbReference type="ARBA" id="ARBA00001946"/>
    </source>
</evidence>
<dbReference type="AlphaFoldDB" id="A0A7K3M5W0"/>
<dbReference type="GO" id="GO:0044281">
    <property type="term" value="P:small molecule metabolic process"/>
    <property type="evidence" value="ECO:0007669"/>
    <property type="project" value="UniProtKB-ARBA"/>
</dbReference>
<evidence type="ECO:0000256" key="3">
    <source>
        <dbReference type="ARBA" id="ARBA00022801"/>
    </source>
</evidence>
<gene>
    <name evidence="5" type="ORF">F7O44_16705</name>
</gene>
<keyword evidence="2" id="KW-0479">Metal-binding</keyword>
<dbReference type="SFLD" id="SFLDS00003">
    <property type="entry name" value="Haloacid_Dehalogenase"/>
    <property type="match status" value="1"/>
</dbReference>
<protein>
    <submittedName>
        <fullName evidence="5">HAD-IA family hydrolase</fullName>
    </submittedName>
</protein>
<dbReference type="SUPFAM" id="SSF56784">
    <property type="entry name" value="HAD-like"/>
    <property type="match status" value="1"/>
</dbReference>
<dbReference type="PANTHER" id="PTHR46470">
    <property type="entry name" value="N-ACYLNEURAMINATE-9-PHOSPHATASE"/>
    <property type="match status" value="1"/>
</dbReference>
<evidence type="ECO:0000313" key="5">
    <source>
        <dbReference type="EMBL" id="NDL58711.1"/>
    </source>
</evidence>
<dbReference type="NCBIfam" id="TIGR01549">
    <property type="entry name" value="HAD-SF-IA-v1"/>
    <property type="match status" value="1"/>
</dbReference>
<accession>A0A7K3M5W0</accession>
<evidence type="ECO:0000256" key="4">
    <source>
        <dbReference type="ARBA" id="ARBA00022842"/>
    </source>
</evidence>
<keyword evidence="4" id="KW-0460">Magnesium</keyword>
<dbReference type="Gene3D" id="3.40.50.1000">
    <property type="entry name" value="HAD superfamily/HAD-like"/>
    <property type="match status" value="1"/>
</dbReference>
<dbReference type="InterPro" id="IPR051400">
    <property type="entry name" value="HAD-like_hydrolase"/>
</dbReference>
<organism evidence="5 6">
    <name type="scientific">Phytoactinopolyspora mesophila</name>
    <dbReference type="NCBI Taxonomy" id="2650750"/>
    <lineage>
        <taxon>Bacteria</taxon>
        <taxon>Bacillati</taxon>
        <taxon>Actinomycetota</taxon>
        <taxon>Actinomycetes</taxon>
        <taxon>Jiangellales</taxon>
        <taxon>Jiangellaceae</taxon>
        <taxon>Phytoactinopolyspora</taxon>
    </lineage>
</organism>
<dbReference type="Proteomes" id="UP000460435">
    <property type="component" value="Unassembled WGS sequence"/>
</dbReference>
<dbReference type="GO" id="GO:0046872">
    <property type="term" value="F:metal ion binding"/>
    <property type="evidence" value="ECO:0007669"/>
    <property type="project" value="UniProtKB-KW"/>
</dbReference>
<evidence type="ECO:0000256" key="2">
    <source>
        <dbReference type="ARBA" id="ARBA00022723"/>
    </source>
</evidence>
<name>A0A7K3M5W0_9ACTN</name>
<proteinExistence type="predicted"/>
<comment type="caution">
    <text evidence="5">The sequence shown here is derived from an EMBL/GenBank/DDBJ whole genome shotgun (WGS) entry which is preliminary data.</text>
</comment>
<keyword evidence="6" id="KW-1185">Reference proteome</keyword>
<dbReference type="GO" id="GO:0016791">
    <property type="term" value="F:phosphatase activity"/>
    <property type="evidence" value="ECO:0007669"/>
    <property type="project" value="TreeGrafter"/>
</dbReference>
<evidence type="ECO:0000313" key="6">
    <source>
        <dbReference type="Proteomes" id="UP000460435"/>
    </source>
</evidence>
<dbReference type="InterPro" id="IPR006439">
    <property type="entry name" value="HAD-SF_hydro_IA"/>
</dbReference>
<dbReference type="PANTHER" id="PTHR46470:SF2">
    <property type="entry name" value="GLYCERALDEHYDE 3-PHOSPHATE PHOSPHATASE"/>
    <property type="match status" value="1"/>
</dbReference>
<dbReference type="InterPro" id="IPR036412">
    <property type="entry name" value="HAD-like_sf"/>
</dbReference>
<comment type="cofactor">
    <cofactor evidence="1">
        <name>Mg(2+)</name>
        <dbReference type="ChEBI" id="CHEBI:18420"/>
    </cofactor>
</comment>
<dbReference type="EMBL" id="WLZY01000005">
    <property type="protein sequence ID" value="NDL58711.1"/>
    <property type="molecule type" value="Genomic_DNA"/>
</dbReference>
<dbReference type="SFLD" id="SFLDG01129">
    <property type="entry name" value="C1.5:_HAD__Beta-PGM__Phosphata"/>
    <property type="match status" value="1"/>
</dbReference>